<evidence type="ECO:0000313" key="3">
    <source>
        <dbReference type="EMBL" id="MCL1551865.1"/>
    </source>
</evidence>
<sequence length="373" mass="41189">MSDKPDLDRIRSEFQVQDDELIQYHPRLAGKVDIPFSPSMDVTKTEGKLLDEMTWSRGLQGLFELKETHDLAFRESKRHVPDQPVPDGIPKEQAQEWQLNDGHRDAFRHTYWNALLAKEFGNEWAQAFATAHEGKPGNPASREAMDLYNNQIGRGIAAAHPGASKEQLAQLVGEAMQEGKLILMDNQGNLAWSDQVQFGQHGLSPEDTIQPYLQTPAVVPAAPRTSDFFGAAGRTDNALTPDQPGHPRHALHQQCQAGVAALGDQFGHTPENNACMTASLTNLAVANGLERVDHVMLSEQGKHTNQAQHVFIVQGELSDPAHLRAQMPAAQAIATPVDTSFRELALMEQRTLALQGQQPVTQQHDEQVKAQRV</sequence>
<proteinExistence type="predicted"/>
<dbReference type="Pfam" id="PF20410">
    <property type="entry name" value="X-Tfes_XVIPCD"/>
    <property type="match status" value="1"/>
</dbReference>
<accession>A0ABT0LR90</accession>
<dbReference type="GeneID" id="97209593"/>
<dbReference type="InterPro" id="IPR046519">
    <property type="entry name" value="X-Tfes_XVIPCD"/>
</dbReference>
<comment type="caution">
    <text evidence="3">The sequence shown here is derived from an EMBL/GenBank/DDBJ whole genome shotgun (WGS) entry which is preliminary data.</text>
</comment>
<dbReference type="EMBL" id="JAMBED010000022">
    <property type="protein sequence ID" value="MCL1551865.1"/>
    <property type="molecule type" value="Genomic_DNA"/>
</dbReference>
<evidence type="ECO:0000313" key="4">
    <source>
        <dbReference type="Proteomes" id="UP001167357"/>
    </source>
</evidence>
<protein>
    <submittedName>
        <fullName evidence="3">Uncharacterized protein</fullName>
    </submittedName>
</protein>
<dbReference type="InterPro" id="IPR054246">
    <property type="entry name" value="DUF6973"/>
</dbReference>
<evidence type="ECO:0000259" key="2">
    <source>
        <dbReference type="Pfam" id="PF22322"/>
    </source>
</evidence>
<name>A0ABT0LR90_9XANT</name>
<feature type="domain" description="DUF6973" evidence="2">
    <location>
        <begin position="92"/>
        <end position="180"/>
    </location>
</feature>
<dbReference type="Pfam" id="PF22322">
    <property type="entry name" value="DUF6973"/>
    <property type="match status" value="1"/>
</dbReference>
<reference evidence="3" key="1">
    <citation type="submission" date="2022-04" db="EMBL/GenBank/DDBJ databases">
        <title>Genomic comparison of 19 strains of Xanthomonas nasturtii, a newly emerging watercress pathogen.</title>
        <authorList>
            <person name="Harrison J."/>
            <person name="Greer S."/>
            <person name="Hussain R."/>
            <person name="Lascelles D."/>
            <person name="Roberts M."/>
            <person name="Carter B."/>
            <person name="Bryning A."/>
            <person name="Carroll S."/>
            <person name="Aspin A."/>
            <person name="Cruz L."/>
            <person name="Cruz J."/>
            <person name="Grant M."/>
            <person name="Vicente J."/>
            <person name="Studholme D.J."/>
        </authorList>
    </citation>
    <scope>NUCLEOTIDE SEQUENCE</scope>
    <source>
        <strain evidence="3">10016B</strain>
    </source>
</reference>
<dbReference type="RefSeq" id="WP_147308488.1">
    <property type="nucleotide sequence ID" value="NZ_CP142084.2"/>
</dbReference>
<dbReference type="Proteomes" id="UP001167357">
    <property type="component" value="Unassembled WGS sequence"/>
</dbReference>
<organism evidence="3 4">
    <name type="scientific">Xanthomonas nasturtii</name>
    <dbReference type="NCBI Taxonomy" id="1843581"/>
    <lineage>
        <taxon>Bacteria</taxon>
        <taxon>Pseudomonadati</taxon>
        <taxon>Pseudomonadota</taxon>
        <taxon>Gammaproteobacteria</taxon>
        <taxon>Lysobacterales</taxon>
        <taxon>Lysobacteraceae</taxon>
        <taxon>Xanthomonas</taxon>
    </lineage>
</organism>
<keyword evidence="4" id="KW-1185">Reference proteome</keyword>
<evidence type="ECO:0000259" key="1">
    <source>
        <dbReference type="Pfam" id="PF20410"/>
    </source>
</evidence>
<feature type="domain" description="X-Tfes XVIPCD" evidence="1">
    <location>
        <begin position="242"/>
        <end position="345"/>
    </location>
</feature>
<gene>
    <name evidence="3" type="ORF">M3O51_11250</name>
</gene>